<keyword evidence="3" id="KW-1185">Reference proteome</keyword>
<evidence type="ECO:0000313" key="3">
    <source>
        <dbReference type="Proteomes" id="UP000018745"/>
    </source>
</evidence>
<sequence>MVIAVIYSLSFVLLILGLLLSSSGSTGGFSVLSGYDIELFKKTKDYGVVKILKLLMFLFTLLLFILCISYVKKLKG</sequence>
<gene>
    <name evidence="2" type="ORF">OVS_00375</name>
</gene>
<keyword evidence="1" id="KW-0472">Membrane</keyword>
<organism evidence="2 3">
    <name type="scientific">Mycoplasma ovis str. Michigan</name>
    <dbReference type="NCBI Taxonomy" id="1415773"/>
    <lineage>
        <taxon>Bacteria</taxon>
        <taxon>Bacillati</taxon>
        <taxon>Mycoplasmatota</taxon>
        <taxon>Mollicutes</taxon>
        <taxon>Mycoplasmataceae</taxon>
        <taxon>Mycoplasma</taxon>
    </lineage>
</organism>
<protein>
    <submittedName>
        <fullName evidence="2">Preprotein translocase subunit SecG</fullName>
    </submittedName>
</protein>
<dbReference type="Proteomes" id="UP000018745">
    <property type="component" value="Chromosome"/>
</dbReference>
<accession>A0ABM5P097</accession>
<evidence type="ECO:0000256" key="1">
    <source>
        <dbReference type="SAM" id="Phobius"/>
    </source>
</evidence>
<name>A0ABM5P097_9MOLU</name>
<evidence type="ECO:0000313" key="2">
    <source>
        <dbReference type="EMBL" id="AHC39805.1"/>
    </source>
</evidence>
<feature type="transmembrane region" description="Helical" evidence="1">
    <location>
        <begin position="51"/>
        <end position="71"/>
    </location>
</feature>
<dbReference type="EMBL" id="CP006935">
    <property type="protein sequence ID" value="AHC39805.1"/>
    <property type="molecule type" value="Genomic_DNA"/>
</dbReference>
<proteinExistence type="predicted"/>
<keyword evidence="1" id="KW-0812">Transmembrane</keyword>
<keyword evidence="1" id="KW-1133">Transmembrane helix</keyword>
<reference evidence="2 3" key="1">
    <citation type="journal article" date="2014" name="Genome Announc.">
        <title>Complete Genome Sequence of Mycoplasma ovis Strain Michigan, a Hemoplasma of Sheep with Two Distinct 16S rRNA Genes.</title>
        <authorList>
            <person name="Deshuillers P.L."/>
            <person name="Santos A.P."/>
            <person name="do Nascimento N.C."/>
            <person name="Hampel J.A."/>
            <person name="Bergin I.L."/>
            <person name="Dyson M.C."/>
            <person name="Messick J.B."/>
        </authorList>
    </citation>
    <scope>NUCLEOTIDE SEQUENCE [LARGE SCALE GENOMIC DNA]</scope>
    <source>
        <strain evidence="2 3">Michigan</strain>
    </source>
</reference>